<dbReference type="RefSeq" id="WP_224123219.1">
    <property type="nucleotide sequence ID" value="NZ_JAIQZJ010000006.1"/>
</dbReference>
<gene>
    <name evidence="6" type="ORF">K8U61_11795</name>
</gene>
<keyword evidence="2 4" id="KW-0238">DNA-binding</keyword>
<comment type="caution">
    <text evidence="6">The sequence shown here is derived from an EMBL/GenBank/DDBJ whole genome shotgun (WGS) entry which is preliminary data.</text>
</comment>
<dbReference type="PANTHER" id="PTHR47506">
    <property type="entry name" value="TRANSCRIPTIONAL REGULATORY PROTEIN"/>
    <property type="match status" value="1"/>
</dbReference>
<dbReference type="SUPFAM" id="SSF46689">
    <property type="entry name" value="Homeodomain-like"/>
    <property type="match status" value="1"/>
</dbReference>
<evidence type="ECO:0000259" key="5">
    <source>
        <dbReference type="PROSITE" id="PS50977"/>
    </source>
</evidence>
<keyword evidence="3" id="KW-0804">Transcription</keyword>
<dbReference type="InterPro" id="IPR009057">
    <property type="entry name" value="Homeodomain-like_sf"/>
</dbReference>
<dbReference type="InterPro" id="IPR001647">
    <property type="entry name" value="HTH_TetR"/>
</dbReference>
<keyword evidence="1" id="KW-0805">Transcription regulation</keyword>
<protein>
    <submittedName>
        <fullName evidence="6">TetR/AcrR family transcriptional regulator</fullName>
    </submittedName>
</protein>
<name>A0ABS7UCX1_9ACTN</name>
<feature type="domain" description="HTH tetR-type" evidence="5">
    <location>
        <begin position="14"/>
        <end position="74"/>
    </location>
</feature>
<dbReference type="Proteomes" id="UP000780875">
    <property type="component" value="Unassembled WGS sequence"/>
</dbReference>
<dbReference type="SUPFAM" id="SSF48498">
    <property type="entry name" value="Tetracyclin repressor-like, C-terminal domain"/>
    <property type="match status" value="1"/>
</dbReference>
<dbReference type="Gene3D" id="1.10.357.10">
    <property type="entry name" value="Tetracycline Repressor, domain 2"/>
    <property type="match status" value="1"/>
</dbReference>
<feature type="DNA-binding region" description="H-T-H motif" evidence="4">
    <location>
        <begin position="37"/>
        <end position="56"/>
    </location>
</feature>
<keyword evidence="7" id="KW-1185">Reference proteome</keyword>
<dbReference type="Pfam" id="PF00440">
    <property type="entry name" value="TetR_N"/>
    <property type="match status" value="1"/>
</dbReference>
<organism evidence="6 7">
    <name type="scientific">Nocardioides mangrovi</name>
    <dbReference type="NCBI Taxonomy" id="2874580"/>
    <lineage>
        <taxon>Bacteria</taxon>
        <taxon>Bacillati</taxon>
        <taxon>Actinomycetota</taxon>
        <taxon>Actinomycetes</taxon>
        <taxon>Propionibacteriales</taxon>
        <taxon>Nocardioidaceae</taxon>
        <taxon>Nocardioides</taxon>
    </lineage>
</organism>
<dbReference type="PRINTS" id="PR00455">
    <property type="entry name" value="HTHTETR"/>
</dbReference>
<dbReference type="EMBL" id="JAIQZJ010000006">
    <property type="protein sequence ID" value="MBZ5738848.1"/>
    <property type="molecule type" value="Genomic_DNA"/>
</dbReference>
<dbReference type="PROSITE" id="PS50977">
    <property type="entry name" value="HTH_TETR_2"/>
    <property type="match status" value="1"/>
</dbReference>
<reference evidence="6 7" key="1">
    <citation type="submission" date="2021-09" db="EMBL/GenBank/DDBJ databases">
        <title>Whole genome sequence of Nocardioides sp. GBK3QG-3.</title>
        <authorList>
            <person name="Tuo L."/>
        </authorList>
    </citation>
    <scope>NUCLEOTIDE SEQUENCE [LARGE SCALE GENOMIC DNA]</scope>
    <source>
        <strain evidence="6 7">GBK3QG-3</strain>
    </source>
</reference>
<evidence type="ECO:0000256" key="4">
    <source>
        <dbReference type="PROSITE-ProRule" id="PRU00335"/>
    </source>
</evidence>
<proteinExistence type="predicted"/>
<accession>A0ABS7UCX1</accession>
<dbReference type="InterPro" id="IPR036271">
    <property type="entry name" value="Tet_transcr_reg_TetR-rel_C_sf"/>
</dbReference>
<dbReference type="InterPro" id="IPR011075">
    <property type="entry name" value="TetR_C"/>
</dbReference>
<dbReference type="PANTHER" id="PTHR47506:SF3">
    <property type="entry name" value="HTH-TYPE TRANSCRIPTIONAL REGULATOR LMRA"/>
    <property type="match status" value="1"/>
</dbReference>
<evidence type="ECO:0000256" key="1">
    <source>
        <dbReference type="ARBA" id="ARBA00023015"/>
    </source>
</evidence>
<evidence type="ECO:0000313" key="6">
    <source>
        <dbReference type="EMBL" id="MBZ5738848.1"/>
    </source>
</evidence>
<evidence type="ECO:0000256" key="2">
    <source>
        <dbReference type="ARBA" id="ARBA00023125"/>
    </source>
</evidence>
<dbReference type="Pfam" id="PF16925">
    <property type="entry name" value="TetR_C_13"/>
    <property type="match status" value="1"/>
</dbReference>
<evidence type="ECO:0000313" key="7">
    <source>
        <dbReference type="Proteomes" id="UP000780875"/>
    </source>
</evidence>
<evidence type="ECO:0000256" key="3">
    <source>
        <dbReference type="ARBA" id="ARBA00023163"/>
    </source>
</evidence>
<sequence>MTTTPARRLTRKGEQTRARIVEAAADLMFVRGVAGTTLDHVRAEAGVSSSQIYHYFSDKDALVRAVVAFQNDAIVGQHERSFATLDSVPALRAWRDQIVAHQERMQCQGGCPIAALGSELGELDLDAREGVAIGFHRWQAAIRHGFEAMQSRGTLPAEVDVETLATATLAALQGGLLLCQMHRSTAPLAAALDTMLDHVESLAQ</sequence>